<dbReference type="EMBL" id="KN880464">
    <property type="protein sequence ID" value="KIY70681.1"/>
    <property type="molecule type" value="Genomic_DNA"/>
</dbReference>
<reference evidence="2 3" key="1">
    <citation type="journal article" date="2015" name="Fungal Genet. Biol.">
        <title>Evolution of novel wood decay mechanisms in Agaricales revealed by the genome sequences of Fistulina hepatica and Cylindrobasidium torrendii.</title>
        <authorList>
            <person name="Floudas D."/>
            <person name="Held B.W."/>
            <person name="Riley R."/>
            <person name="Nagy L.G."/>
            <person name="Koehler G."/>
            <person name="Ransdell A.S."/>
            <person name="Younus H."/>
            <person name="Chow J."/>
            <person name="Chiniquy J."/>
            <person name="Lipzen A."/>
            <person name="Tritt A."/>
            <person name="Sun H."/>
            <person name="Haridas S."/>
            <person name="LaButti K."/>
            <person name="Ohm R.A."/>
            <person name="Kues U."/>
            <person name="Blanchette R.A."/>
            <person name="Grigoriev I.V."/>
            <person name="Minto R.E."/>
            <person name="Hibbett D.S."/>
        </authorList>
    </citation>
    <scope>NUCLEOTIDE SEQUENCE [LARGE SCALE GENOMIC DNA]</scope>
    <source>
        <strain evidence="2 3">FP15055 ss-10</strain>
    </source>
</reference>
<evidence type="ECO:0000313" key="2">
    <source>
        <dbReference type="EMBL" id="KIY70681.1"/>
    </source>
</evidence>
<sequence>MTLSEAAFLVLNIASTIYDFRPAVVPVASLAILLIKWLLCWGAKVFSPSVRARSLNCALSTCEDSLINNAEKGLPLGYAARKKRRAAKRQLSRLSKAVTKIQDMSVGGPPWTLRALWMFYVTRTFSMLALELRLHCVRRRLTAARSA</sequence>
<feature type="transmembrane region" description="Helical" evidence="1">
    <location>
        <begin position="20"/>
        <end position="39"/>
    </location>
</feature>
<gene>
    <name evidence="2" type="ORF">CYLTODRAFT_171382</name>
</gene>
<organism evidence="2 3">
    <name type="scientific">Cylindrobasidium torrendii FP15055 ss-10</name>
    <dbReference type="NCBI Taxonomy" id="1314674"/>
    <lineage>
        <taxon>Eukaryota</taxon>
        <taxon>Fungi</taxon>
        <taxon>Dikarya</taxon>
        <taxon>Basidiomycota</taxon>
        <taxon>Agaricomycotina</taxon>
        <taxon>Agaricomycetes</taxon>
        <taxon>Agaricomycetidae</taxon>
        <taxon>Agaricales</taxon>
        <taxon>Marasmiineae</taxon>
        <taxon>Physalacriaceae</taxon>
        <taxon>Cylindrobasidium</taxon>
    </lineage>
</organism>
<evidence type="ECO:0000256" key="1">
    <source>
        <dbReference type="SAM" id="Phobius"/>
    </source>
</evidence>
<dbReference type="Proteomes" id="UP000054007">
    <property type="component" value="Unassembled WGS sequence"/>
</dbReference>
<accession>A0A0D7BM76</accession>
<evidence type="ECO:0000313" key="3">
    <source>
        <dbReference type="Proteomes" id="UP000054007"/>
    </source>
</evidence>
<keyword evidence="1" id="KW-0812">Transmembrane</keyword>
<keyword evidence="3" id="KW-1185">Reference proteome</keyword>
<dbReference type="AlphaFoldDB" id="A0A0D7BM76"/>
<keyword evidence="1" id="KW-0472">Membrane</keyword>
<name>A0A0D7BM76_9AGAR</name>
<proteinExistence type="predicted"/>
<protein>
    <submittedName>
        <fullName evidence="2">Uncharacterized protein</fullName>
    </submittedName>
</protein>
<keyword evidence="1" id="KW-1133">Transmembrane helix</keyword>